<dbReference type="AlphaFoldDB" id="A0A1A9GQB5"/>
<evidence type="ECO:0000313" key="2">
    <source>
        <dbReference type="Proteomes" id="UP000077868"/>
    </source>
</evidence>
<dbReference type="STRING" id="1300347.I601_4152"/>
<dbReference type="InterPro" id="IPR027417">
    <property type="entry name" value="P-loop_NTPase"/>
</dbReference>
<protein>
    <submittedName>
        <fullName evidence="1">AAA-like domain protein</fullName>
    </submittedName>
</protein>
<dbReference type="Gene3D" id="3.40.50.300">
    <property type="entry name" value="P-loop containing nucleotide triphosphate hydrolases"/>
    <property type="match status" value="1"/>
</dbReference>
<reference evidence="1 2" key="1">
    <citation type="submission" date="2016-03" db="EMBL/GenBank/DDBJ databases">
        <title>Complete genome sequence of a soil Actinobacterium, Nocardioides dokdonensis FR1436.</title>
        <authorList>
            <person name="Kwon S.-K."/>
            <person name="Kim K."/>
            <person name="Kim J.F."/>
        </authorList>
    </citation>
    <scope>NUCLEOTIDE SEQUENCE [LARGE SCALE GENOMIC DNA]</scope>
    <source>
        <strain evidence="1 2">FR1436</strain>
    </source>
</reference>
<dbReference type="PATRIC" id="fig|1300347.3.peg.4164"/>
<dbReference type="EMBL" id="CP015079">
    <property type="protein sequence ID" value="ANH40547.1"/>
    <property type="molecule type" value="Genomic_DNA"/>
</dbReference>
<evidence type="ECO:0000313" key="1">
    <source>
        <dbReference type="EMBL" id="ANH40547.1"/>
    </source>
</evidence>
<dbReference type="RefSeq" id="WP_237089501.1">
    <property type="nucleotide sequence ID" value="NZ_CP015079.1"/>
</dbReference>
<sequence>MGIALLCMNSWGRGLREIAEPGDLRIVVRDEVWKQMRLGVSAVMSFDADLRLSRGMAGKGGDIQFANLHKPSDLLSVGDADSQAAMIAKDLLELADIKILGGQKPRVARELDSMLGFGPIAQDLVSGWAMQDKGRALWCVGDATYKVQTVLHPLEKKLYYTNEAIEAAG</sequence>
<name>A0A1A9GQB5_9ACTN</name>
<gene>
    <name evidence="1" type="ORF">I601_4152</name>
</gene>
<dbReference type="Proteomes" id="UP000077868">
    <property type="component" value="Chromosome"/>
</dbReference>
<accession>A0A1A9GQB5</accession>
<organism evidence="1 2">
    <name type="scientific">Nocardioides dokdonensis FR1436</name>
    <dbReference type="NCBI Taxonomy" id="1300347"/>
    <lineage>
        <taxon>Bacteria</taxon>
        <taxon>Bacillati</taxon>
        <taxon>Actinomycetota</taxon>
        <taxon>Actinomycetes</taxon>
        <taxon>Propionibacteriales</taxon>
        <taxon>Nocardioidaceae</taxon>
        <taxon>Nocardioides</taxon>
    </lineage>
</organism>
<keyword evidence="2" id="KW-1185">Reference proteome</keyword>
<proteinExistence type="predicted"/>
<dbReference type="KEGG" id="ndk:I601_4152"/>